<dbReference type="EMBL" id="AC007396">
    <property type="protein sequence ID" value="AAF79820.1"/>
    <property type="molecule type" value="Genomic_DNA"/>
</dbReference>
<organism evidence="2">
    <name type="scientific">Arabidopsis thaliana</name>
    <name type="common">Mouse-ear cress</name>
    <dbReference type="NCBI Taxonomy" id="3702"/>
    <lineage>
        <taxon>Eukaryota</taxon>
        <taxon>Viridiplantae</taxon>
        <taxon>Streptophyta</taxon>
        <taxon>Embryophyta</taxon>
        <taxon>Tracheophyta</taxon>
        <taxon>Spermatophyta</taxon>
        <taxon>Magnoliopsida</taxon>
        <taxon>eudicotyledons</taxon>
        <taxon>Gunneridae</taxon>
        <taxon>Pentapetalae</taxon>
        <taxon>rosids</taxon>
        <taxon>malvids</taxon>
        <taxon>Brassicales</taxon>
        <taxon>Brassicaceae</taxon>
        <taxon>Camelineae</taxon>
        <taxon>Arabidopsis</taxon>
    </lineage>
</organism>
<reference key="2">
    <citation type="journal article" date="2000" name="Nature">
        <title>Sequence and analysis of chromosome 1 of the plant Arabidopsis thaliana.</title>
        <authorList>
            <person name="Theologis A."/>
            <person name="Ecker J.R."/>
            <person name="Palm C.J."/>
            <person name="Federspiel N.A."/>
            <person name="Kaul S."/>
            <person name="White O."/>
            <person name="Alonso J."/>
            <person name="Altafi H."/>
            <person name="Araujo R."/>
            <person name="Bowman C.L."/>
            <person name="Brooks S.Y."/>
            <person name="Buehler E."/>
            <person name="Chan A."/>
            <person name="Chao Q."/>
            <person name="Chen H."/>
            <person name="Cheuk R.F."/>
            <person name="Chin C.W."/>
            <person name="Chung M.K."/>
            <person name="Conn L."/>
            <person name="Conway A.B."/>
            <person name="Conway A.R."/>
            <person name="Creasy T.H."/>
            <person name="Dewar K."/>
            <person name="Dunn P."/>
            <person name="Etgu P."/>
            <person name="Feldblyum T.V."/>
            <person name="Feng J."/>
            <person name="Fong B."/>
            <person name="Fujii C.Y."/>
            <person name="Gill J.E."/>
            <person name="Goldsmith A.D."/>
            <person name="Haas B."/>
            <person name="Hansen N.F."/>
            <person name="Hughes B."/>
            <person name="Huizar L."/>
            <person name="Hunter J.L."/>
            <person name="Jenkins J."/>
            <person name="Johnson-Hopson C."/>
            <person name="Khan S."/>
            <person name="Khaykin E."/>
            <person name="Kim C.J."/>
            <person name="Koo H.L."/>
            <person name="Kremenetskaia I."/>
            <person name="Kurtz D.B."/>
            <person name="Kwan A."/>
            <person name="Lam B."/>
            <person name="Langin-Hooper S."/>
            <person name="Lee A."/>
            <person name="Lee J.M."/>
            <person name="Lenz C.A."/>
            <person name="Li J.H."/>
            <person name="Li Y."/>
            <person name="Lin X."/>
            <person name="Liu S.X."/>
            <person name="Liu Z.A."/>
            <person name="Luros J.S."/>
            <person name="Maiti R."/>
            <person name="Marziali A."/>
            <person name="Militscher J."/>
            <person name="Miranda M."/>
            <person name="Nguyen M."/>
            <person name="Nierman W.C."/>
            <person name="Osborne B.I."/>
            <person name="Pai G."/>
            <person name="Peterson J."/>
            <person name="Pham P.K."/>
            <person name="Rizzo M."/>
            <person name="Rooney T."/>
            <person name="Rowley D."/>
            <person name="Sakano H."/>
            <person name="Salzberg S.L."/>
            <person name="Schwartz J.R."/>
            <person name="Shinn P."/>
            <person name="Southwick A.M."/>
            <person name="Sun H."/>
            <person name="Tallon L.J."/>
            <person name="Tambunga G."/>
            <person name="Toriumi M.J."/>
            <person name="Town C.D."/>
            <person name="Utterback T."/>
            <person name="Van Aken S."/>
            <person name="Vaysberg M."/>
            <person name="Vysotskaia V.S."/>
            <person name="Walker M."/>
            <person name="Wu D."/>
            <person name="Yu G."/>
            <person name="Fraser C.M."/>
            <person name="Venter J.C."/>
            <person name="Davis R.W."/>
        </authorList>
    </citation>
    <scope>NUCLEOTIDE SEQUENCE [LARGE SCALE GENOMIC DNA]</scope>
    <source>
        <strain>cv. Columbia</strain>
    </source>
</reference>
<dbReference type="AlphaFoldDB" id="Q9LQS0"/>
<evidence type="ECO:0000256" key="1">
    <source>
        <dbReference type="SAM" id="Phobius"/>
    </source>
</evidence>
<name>Q9LQS0_ARATH</name>
<reference evidence="2" key="3">
    <citation type="submission" date="2000-06" db="EMBL/GenBank/DDBJ databases">
        <authorList>
            <person name="Cheuk R."/>
            <person name="Shinn P."/>
            <person name="Brooks S."/>
            <person name="Buehler E."/>
            <person name="Chao Q."/>
            <person name="Johnson-Hopson C."/>
            <person name="Khan S."/>
            <person name="Kim C."/>
            <person name="Altafi H."/>
            <person name="Bei B."/>
            <person name="Chin C."/>
            <person name="Chiou J."/>
            <person name="Choi E."/>
            <person name="Conn L."/>
            <person name="Conway A."/>
            <person name="Gonzalez A."/>
            <person name="Hansen N."/>
            <person name="Howing B."/>
            <person name="Koo T."/>
            <person name="Lam B."/>
            <person name="Lee J."/>
            <person name="Lenz C."/>
            <person name="Li J."/>
            <person name="Liu A."/>
            <person name="Liu J."/>
            <person name="Liu S."/>
            <person name="Mukharsky N."/>
            <person name="Nguyen M."/>
            <person name="Palm C."/>
            <person name="Pham P."/>
            <person name="Sakano H."/>
            <person name="Schwartz J."/>
            <person name="Southwick A."/>
            <person name="Thaveri A."/>
            <person name="Toriumi M."/>
            <person name="Vaysberg M."/>
            <person name="Yu G."/>
            <person name="Davis R."/>
            <person name="Federspiel N."/>
            <person name="Theologis A."/>
            <person name="Ecker J."/>
        </authorList>
    </citation>
    <scope>NUCLEOTIDE SEQUENCE</scope>
</reference>
<reference evidence="2" key="1">
    <citation type="submission" date="1999-06" db="EMBL/GenBank/DDBJ databases">
        <title>Genomic sequence for Arabidopsis thaliana BAC T4O12 from chromosome I.</title>
        <authorList>
            <person name="Chao Q."/>
            <person name="Shinn P."/>
            <person name="Brooks S."/>
            <person name="Buehler E."/>
            <person name="Dunn P."/>
            <person name="Khan S."/>
            <person name="Kim C."/>
            <person name="Walker M."/>
            <person name="Brooks S."/>
            <person name="Altafi H."/>
            <person name="Araujo R."/>
            <person name="Conn L."/>
            <person name="Conway A.B."/>
            <person name="Gonzalez A."/>
            <person name="Hansen N.F."/>
            <person name="Huizar L."/>
            <person name="Kremenetskaia I."/>
            <person name="Lenz C."/>
            <person name="Li J."/>
            <person name="Liu S."/>
            <person name="Luros S."/>
            <person name="Rowley D."/>
            <person name="Schwartz J."/>
            <person name="Toriumi M."/>
            <person name="Vysotskaia V."/>
            <person name="Yu G."/>
            <person name="Davis R.W."/>
            <person name="Federspiel N.A."/>
            <person name="Theologis A."/>
            <person name="Ecker J.R."/>
        </authorList>
    </citation>
    <scope>NUCLEOTIDE SEQUENCE</scope>
</reference>
<sequence>MGVRVFGFGFFGFRNLKPIRTRLNILKVRVRVRFGFFGSGLTLKLFFFFFFLSVTNYNFSVFYSFFMYFIIGQRLSQLDIDLLCTLYNRVFFFFDQRLNQLDTYRYLFVFSVKILIEI</sequence>
<accession>Q9LQS0</accession>
<proteinExistence type="predicted"/>
<keyword evidence="1" id="KW-0472">Membrane</keyword>
<feature type="transmembrane region" description="Helical" evidence="1">
    <location>
        <begin position="45"/>
        <end position="71"/>
    </location>
</feature>
<keyword evidence="1" id="KW-1133">Transmembrane helix</keyword>
<protein>
    <submittedName>
        <fullName evidence="2">T4O12.19</fullName>
    </submittedName>
</protein>
<dbReference type="PIR" id="D96788">
    <property type="entry name" value="D96788"/>
</dbReference>
<keyword evidence="1" id="KW-0812">Transmembrane</keyword>
<evidence type="ECO:0000313" key="2">
    <source>
        <dbReference type="EMBL" id="AAF79820.1"/>
    </source>
</evidence>